<dbReference type="EMBL" id="FEVP01000013">
    <property type="protein sequence ID" value="CWP77947.1"/>
    <property type="molecule type" value="Genomic_DNA"/>
</dbReference>
<protein>
    <submittedName>
        <fullName evidence="1">Uncharacterized protein</fullName>
    </submittedName>
</protein>
<name>A0AB33TW88_NEIME</name>
<evidence type="ECO:0000313" key="2">
    <source>
        <dbReference type="Proteomes" id="UP000072443"/>
    </source>
</evidence>
<organism evidence="1 2">
    <name type="scientific">Neisseria meningitidis</name>
    <dbReference type="NCBI Taxonomy" id="487"/>
    <lineage>
        <taxon>Bacteria</taxon>
        <taxon>Pseudomonadati</taxon>
        <taxon>Pseudomonadota</taxon>
        <taxon>Betaproteobacteria</taxon>
        <taxon>Neisseriales</taxon>
        <taxon>Neisseriaceae</taxon>
        <taxon>Neisseria</taxon>
    </lineage>
</organism>
<evidence type="ECO:0000313" key="1">
    <source>
        <dbReference type="EMBL" id="CWP77947.1"/>
    </source>
</evidence>
<dbReference type="AlphaFoldDB" id="A0AB33TW88"/>
<comment type="caution">
    <text evidence="1">The sequence shown here is derived from an EMBL/GenBank/DDBJ whole genome shotgun (WGS) entry which is preliminary data.</text>
</comment>
<dbReference type="Proteomes" id="UP000072443">
    <property type="component" value="Unassembled WGS sequence"/>
</dbReference>
<gene>
    <name evidence="1" type="ORF">ERS514591_01211</name>
</gene>
<proteinExistence type="predicted"/>
<accession>A0AB33TW88</accession>
<sequence length="89" mass="9970">MACQPLGGIPSWTMIAKRPSEISDGINIKSYRQFSSASCRSITDFLFNQSLFPFKFSTIAGSRSNAFCNRSFFLTPHLIAEIRQSSLIK</sequence>
<reference evidence="1 2" key="1">
    <citation type="submission" date="2016-02" db="EMBL/GenBank/DDBJ databases">
        <authorList>
            <consortium name="Pathogen Informatics"/>
        </authorList>
    </citation>
    <scope>NUCLEOTIDE SEQUENCE [LARGE SCALE GENOMIC DNA]</scope>
    <source>
        <strain evidence="1 2">2842STDY5881269</strain>
    </source>
</reference>